<comment type="caution">
    <text evidence="10">The sequence shown here is derived from an EMBL/GenBank/DDBJ whole genome shotgun (WGS) entry which is preliminary data.</text>
</comment>
<dbReference type="RefSeq" id="WP_210101183.1">
    <property type="nucleotide sequence ID" value="NZ_BAABLK010000028.1"/>
</dbReference>
<dbReference type="Proteomes" id="UP001501257">
    <property type="component" value="Unassembled WGS sequence"/>
</dbReference>
<proteinExistence type="predicted"/>
<reference evidence="11" key="1">
    <citation type="journal article" date="2019" name="Int. J. Syst. Evol. Microbiol.">
        <title>The Global Catalogue of Microorganisms (GCM) 10K type strain sequencing project: providing services to taxonomists for standard genome sequencing and annotation.</title>
        <authorList>
            <consortium name="The Broad Institute Genomics Platform"/>
            <consortium name="The Broad Institute Genome Sequencing Center for Infectious Disease"/>
            <person name="Wu L."/>
            <person name="Ma J."/>
        </authorList>
    </citation>
    <scope>NUCLEOTIDE SEQUENCE [LARGE SCALE GENOMIC DNA]</scope>
    <source>
        <strain evidence="11">JCM 18952</strain>
    </source>
</reference>
<dbReference type="InterPro" id="IPR013685">
    <property type="entry name" value="POTRA_FtsQ_type"/>
</dbReference>
<keyword evidence="3 7" id="KW-0812">Transmembrane</keyword>
<keyword evidence="1" id="KW-1003">Cell membrane</keyword>
<dbReference type="PANTHER" id="PTHR37820:SF1">
    <property type="entry name" value="CELL DIVISION PROTEIN FTSQ"/>
    <property type="match status" value="1"/>
</dbReference>
<evidence type="ECO:0000313" key="11">
    <source>
        <dbReference type="Proteomes" id="UP001501257"/>
    </source>
</evidence>
<evidence type="ECO:0008006" key="12">
    <source>
        <dbReference type="Google" id="ProtNLM"/>
    </source>
</evidence>
<sequence>MVPGKSGGSPESNVLDLPQGKGTRTRKRWLIGGGVVAAMVIALVLVLTFSPILAIKSIAVSGNTLISDKKIETSLEPLLGVPLSRVGTGKVMELLAGEPVVKDAIVQTGEGNTLEVQIVEFVPVAVLLEDKKRSLVGPDGRVLAKLGKKDKPVLPTIRSSAVTKDPQVFSMLTRVLSELPDKLLASVDHATATSKDFVELKLEDGTLVIWGNDEQSALKSEVLAALLGAPKDKEAPVKVYDISSPRHPVAR</sequence>
<evidence type="ECO:0000256" key="7">
    <source>
        <dbReference type="SAM" id="Phobius"/>
    </source>
</evidence>
<dbReference type="InterPro" id="IPR050487">
    <property type="entry name" value="FtsQ_DivIB"/>
</dbReference>
<keyword evidence="11" id="KW-1185">Reference proteome</keyword>
<gene>
    <name evidence="10" type="ORF">GCM10025778_19390</name>
</gene>
<accession>A0ABP9TLB3</accession>
<dbReference type="InterPro" id="IPR005548">
    <property type="entry name" value="Cell_div_FtsQ/DivIB_C"/>
</dbReference>
<evidence type="ECO:0000256" key="3">
    <source>
        <dbReference type="ARBA" id="ARBA00022692"/>
    </source>
</evidence>
<dbReference type="EMBL" id="BAABLK010000028">
    <property type="protein sequence ID" value="GAA5227406.1"/>
    <property type="molecule type" value="Genomic_DNA"/>
</dbReference>
<feature type="region of interest" description="Disordered" evidence="6">
    <location>
        <begin position="1"/>
        <end position="20"/>
    </location>
</feature>
<evidence type="ECO:0000256" key="4">
    <source>
        <dbReference type="ARBA" id="ARBA00022989"/>
    </source>
</evidence>
<keyword evidence="2" id="KW-0132">Cell division</keyword>
<evidence type="ECO:0000256" key="2">
    <source>
        <dbReference type="ARBA" id="ARBA00022618"/>
    </source>
</evidence>
<feature type="domain" description="POTRA" evidence="9">
    <location>
        <begin position="54"/>
        <end position="120"/>
    </location>
</feature>
<protein>
    <recommendedName>
        <fullName evidence="12">Cell division protein FtsQ</fullName>
    </recommendedName>
</protein>
<evidence type="ECO:0000259" key="8">
    <source>
        <dbReference type="Pfam" id="PF03799"/>
    </source>
</evidence>
<evidence type="ECO:0000256" key="5">
    <source>
        <dbReference type="ARBA" id="ARBA00023306"/>
    </source>
</evidence>
<feature type="transmembrane region" description="Helical" evidence="7">
    <location>
        <begin position="29"/>
        <end position="54"/>
    </location>
</feature>
<keyword evidence="4 7" id="KW-1133">Transmembrane helix</keyword>
<organism evidence="10 11">
    <name type="scientific">Paeniglutamicibacter antarcticus</name>
    <dbReference type="NCBI Taxonomy" id="494023"/>
    <lineage>
        <taxon>Bacteria</taxon>
        <taxon>Bacillati</taxon>
        <taxon>Actinomycetota</taxon>
        <taxon>Actinomycetes</taxon>
        <taxon>Micrococcales</taxon>
        <taxon>Micrococcaceae</taxon>
        <taxon>Paeniglutamicibacter</taxon>
    </lineage>
</organism>
<dbReference type="Pfam" id="PF03799">
    <property type="entry name" value="FtsQ_DivIB_C"/>
    <property type="match status" value="1"/>
</dbReference>
<dbReference type="Pfam" id="PF08478">
    <property type="entry name" value="POTRA_1"/>
    <property type="match status" value="1"/>
</dbReference>
<evidence type="ECO:0000256" key="6">
    <source>
        <dbReference type="SAM" id="MobiDB-lite"/>
    </source>
</evidence>
<feature type="domain" description="Cell division protein FtsQ/DivIB C-terminal" evidence="8">
    <location>
        <begin position="131"/>
        <end position="230"/>
    </location>
</feature>
<evidence type="ECO:0000256" key="1">
    <source>
        <dbReference type="ARBA" id="ARBA00022475"/>
    </source>
</evidence>
<keyword evidence="7" id="KW-0472">Membrane</keyword>
<evidence type="ECO:0000313" key="10">
    <source>
        <dbReference type="EMBL" id="GAA5227406.1"/>
    </source>
</evidence>
<name>A0ABP9TLB3_9MICC</name>
<dbReference type="PANTHER" id="PTHR37820">
    <property type="entry name" value="CELL DIVISION PROTEIN DIVIB"/>
    <property type="match status" value="1"/>
</dbReference>
<keyword evidence="5" id="KW-0131">Cell cycle</keyword>
<evidence type="ECO:0000259" key="9">
    <source>
        <dbReference type="Pfam" id="PF08478"/>
    </source>
</evidence>